<accession>A0A1E5G3C6</accession>
<evidence type="ECO:0000259" key="9">
    <source>
        <dbReference type="PROSITE" id="PS51012"/>
    </source>
</evidence>
<reference evidence="10 11" key="1">
    <citation type="submission" date="2016-09" db="EMBL/GenBank/DDBJ databases">
        <title>Draft genome sequence for the type strain of Desulfuribacillus alkaliarsenatis AHT28, an obligately anaerobic, sulfidogenic bacterium isolated from Russian soda lake sediments.</title>
        <authorList>
            <person name="Abin C.A."/>
            <person name="Hollibaugh J.T."/>
        </authorList>
    </citation>
    <scope>NUCLEOTIDE SEQUENCE [LARGE SCALE GENOMIC DNA]</scope>
    <source>
        <strain evidence="10 11">AHT28</strain>
    </source>
</reference>
<keyword evidence="6 8" id="KW-1133">Transmembrane helix</keyword>
<sequence>MRIFAIVKRIIKQFARDKRTLALMLVAPLLILTLMYLVFAYDEYKPTIITYNLPPSITEALEQRGAIILVDSVERNISPEKERRIMIESHNADAYVSLNVHAQTPKLSVTLEGSDSIINQSILLLVQQAASDSMVSSDFAYELSYIYGGADLTLFDTIGPILIGFFIFFFVFLISGVSFLRERTTGTLERLLATPLRRWELVLGYILGFGIFTTLQAALISWYAISVLGVIQAGAFFSVLLITFLLAMTALTLGTLLSAFANNELQMVQFIPIVIIPQVFFCGLFNLDAMPTWLSSISYIMPLTYGAEALQEIMIRGKGINDVLPNILILLGFATAFCLLNVQALKKHRQL</sequence>
<evidence type="ECO:0000256" key="7">
    <source>
        <dbReference type="ARBA" id="ARBA00023136"/>
    </source>
</evidence>
<feature type="transmembrane region" description="Helical" evidence="8">
    <location>
        <begin position="231"/>
        <end position="260"/>
    </location>
</feature>
<dbReference type="InterPro" id="IPR047817">
    <property type="entry name" value="ABC2_TM_bact-type"/>
</dbReference>
<evidence type="ECO:0000256" key="3">
    <source>
        <dbReference type="ARBA" id="ARBA00022448"/>
    </source>
</evidence>
<protein>
    <submittedName>
        <fullName evidence="10">ABC transporter permease</fullName>
    </submittedName>
</protein>
<evidence type="ECO:0000256" key="2">
    <source>
        <dbReference type="ARBA" id="ARBA00007783"/>
    </source>
</evidence>
<dbReference type="PANTHER" id="PTHR30294">
    <property type="entry name" value="MEMBRANE COMPONENT OF ABC TRANSPORTER YHHJ-RELATED"/>
    <property type="match status" value="1"/>
</dbReference>
<dbReference type="InterPro" id="IPR051449">
    <property type="entry name" value="ABC-2_transporter_component"/>
</dbReference>
<feature type="transmembrane region" description="Helical" evidence="8">
    <location>
        <begin position="21"/>
        <end position="41"/>
    </location>
</feature>
<dbReference type="PANTHER" id="PTHR30294:SF38">
    <property type="entry name" value="TRANSPORT PERMEASE PROTEIN"/>
    <property type="match status" value="1"/>
</dbReference>
<proteinExistence type="inferred from homology"/>
<dbReference type="Proteomes" id="UP000094296">
    <property type="component" value="Unassembled WGS sequence"/>
</dbReference>
<dbReference type="GO" id="GO:0140359">
    <property type="term" value="F:ABC-type transporter activity"/>
    <property type="evidence" value="ECO:0007669"/>
    <property type="project" value="InterPro"/>
</dbReference>
<feature type="transmembrane region" description="Helical" evidence="8">
    <location>
        <begin position="267"/>
        <end position="287"/>
    </location>
</feature>
<feature type="domain" description="ABC transmembrane type-2" evidence="9">
    <location>
        <begin position="123"/>
        <end position="348"/>
    </location>
</feature>
<evidence type="ECO:0000256" key="5">
    <source>
        <dbReference type="ARBA" id="ARBA00022692"/>
    </source>
</evidence>
<evidence type="ECO:0000256" key="6">
    <source>
        <dbReference type="ARBA" id="ARBA00022989"/>
    </source>
</evidence>
<organism evidence="10 11">
    <name type="scientific">Desulfuribacillus alkaliarsenatis</name>
    <dbReference type="NCBI Taxonomy" id="766136"/>
    <lineage>
        <taxon>Bacteria</taxon>
        <taxon>Bacillati</taxon>
        <taxon>Bacillota</taxon>
        <taxon>Desulfuribacillia</taxon>
        <taxon>Desulfuribacillales</taxon>
        <taxon>Desulfuribacillaceae</taxon>
        <taxon>Desulfuribacillus</taxon>
    </lineage>
</organism>
<dbReference type="PROSITE" id="PS51012">
    <property type="entry name" value="ABC_TM2"/>
    <property type="match status" value="1"/>
</dbReference>
<keyword evidence="7 8" id="KW-0472">Membrane</keyword>
<keyword evidence="3" id="KW-0813">Transport</keyword>
<dbReference type="GO" id="GO:0005886">
    <property type="term" value="C:plasma membrane"/>
    <property type="evidence" value="ECO:0007669"/>
    <property type="project" value="UniProtKB-SubCell"/>
</dbReference>
<dbReference type="RefSeq" id="WP_069642882.1">
    <property type="nucleotide sequence ID" value="NZ_MIJE01000011.1"/>
</dbReference>
<dbReference type="EMBL" id="MIJE01000011">
    <property type="protein sequence ID" value="OEF97484.1"/>
    <property type="molecule type" value="Genomic_DNA"/>
</dbReference>
<feature type="transmembrane region" description="Helical" evidence="8">
    <location>
        <begin position="161"/>
        <end position="180"/>
    </location>
</feature>
<evidence type="ECO:0000313" key="11">
    <source>
        <dbReference type="Proteomes" id="UP000094296"/>
    </source>
</evidence>
<evidence type="ECO:0000256" key="1">
    <source>
        <dbReference type="ARBA" id="ARBA00004651"/>
    </source>
</evidence>
<evidence type="ECO:0000256" key="4">
    <source>
        <dbReference type="ARBA" id="ARBA00022475"/>
    </source>
</evidence>
<gene>
    <name evidence="10" type="ORF">BHF68_04570</name>
</gene>
<dbReference type="OrthoDB" id="9776218at2"/>
<keyword evidence="5 8" id="KW-0812">Transmembrane</keyword>
<comment type="caution">
    <text evidence="10">The sequence shown here is derived from an EMBL/GenBank/DDBJ whole genome shotgun (WGS) entry which is preliminary data.</text>
</comment>
<evidence type="ECO:0000313" key="10">
    <source>
        <dbReference type="EMBL" id="OEF97484.1"/>
    </source>
</evidence>
<dbReference type="STRING" id="766136.BHF68_04570"/>
<keyword evidence="4" id="KW-1003">Cell membrane</keyword>
<feature type="transmembrane region" description="Helical" evidence="8">
    <location>
        <begin position="323"/>
        <end position="342"/>
    </location>
</feature>
<dbReference type="InterPro" id="IPR013525">
    <property type="entry name" value="ABC2_TM"/>
</dbReference>
<dbReference type="AlphaFoldDB" id="A0A1E5G3C6"/>
<feature type="transmembrane region" description="Helical" evidence="8">
    <location>
        <begin position="201"/>
        <end position="225"/>
    </location>
</feature>
<dbReference type="Pfam" id="PF12698">
    <property type="entry name" value="ABC2_membrane_3"/>
    <property type="match status" value="1"/>
</dbReference>
<evidence type="ECO:0000256" key="8">
    <source>
        <dbReference type="SAM" id="Phobius"/>
    </source>
</evidence>
<comment type="similarity">
    <text evidence="2">Belongs to the ABC-2 integral membrane protein family.</text>
</comment>
<keyword evidence="11" id="KW-1185">Reference proteome</keyword>
<comment type="subcellular location">
    <subcellularLocation>
        <location evidence="1">Cell membrane</location>
        <topology evidence="1">Multi-pass membrane protein</topology>
    </subcellularLocation>
</comment>
<name>A0A1E5G3C6_9FIRM</name>